<keyword evidence="1" id="KW-1133">Transmembrane helix</keyword>
<dbReference type="InterPro" id="IPR014717">
    <property type="entry name" value="Transl_elong_EF1B/ribsomal_bS6"/>
</dbReference>
<gene>
    <name evidence="2" type="ORF">LU297_07635</name>
</gene>
<sequence length="211" mass="24037">MTQNNHSSFRSFWQELHTLDKDNLGQASPMAKGLVVLMMVIIIAMIAHLVIINPSRQKLMALQSTQQSLLTEYQEKYLIARNLPAYQERQLQQNNRLQGQILALPRTAQMSLFVERINQAAQAHQVTVLTTSIRPMLQQTYYTQRPVQVTTQGSYHQLGRWLHELMTTIQPLGIDDLKLTAQDGRLVNISILLSTYQAPKEISLPTSDEGQ</sequence>
<feature type="transmembrane region" description="Helical" evidence="1">
    <location>
        <begin position="33"/>
        <end position="52"/>
    </location>
</feature>
<evidence type="ECO:0000256" key="1">
    <source>
        <dbReference type="SAM" id="Phobius"/>
    </source>
</evidence>
<dbReference type="EMBL" id="CP089977">
    <property type="protein sequence ID" value="UXZ04455.1"/>
    <property type="molecule type" value="Genomic_DNA"/>
</dbReference>
<dbReference type="InterPro" id="IPR007445">
    <property type="entry name" value="PilO"/>
</dbReference>
<dbReference type="Gene3D" id="3.30.70.60">
    <property type="match status" value="1"/>
</dbReference>
<reference evidence="2" key="1">
    <citation type="submission" date="2021-12" db="EMBL/GenBank/DDBJ databases">
        <title>taxonomy of Moraxella sp. ZY201224.</title>
        <authorList>
            <person name="Li F."/>
        </authorList>
    </citation>
    <scope>NUCLEOTIDE SEQUENCE</scope>
    <source>
        <strain evidence="2">ZY201224</strain>
    </source>
</reference>
<dbReference type="RefSeq" id="WP_263075938.1">
    <property type="nucleotide sequence ID" value="NZ_CP089977.1"/>
</dbReference>
<organism evidence="2 3">
    <name type="scientific">Moraxella nasicaprae</name>
    <dbReference type="NCBI Taxonomy" id="2904122"/>
    <lineage>
        <taxon>Bacteria</taxon>
        <taxon>Pseudomonadati</taxon>
        <taxon>Pseudomonadota</taxon>
        <taxon>Gammaproteobacteria</taxon>
        <taxon>Moraxellales</taxon>
        <taxon>Moraxellaceae</taxon>
        <taxon>Moraxella</taxon>
    </lineage>
</organism>
<accession>A0ABY6F306</accession>
<dbReference type="Proteomes" id="UP001063782">
    <property type="component" value="Chromosome"/>
</dbReference>
<proteinExistence type="predicted"/>
<keyword evidence="1" id="KW-0472">Membrane</keyword>
<keyword evidence="3" id="KW-1185">Reference proteome</keyword>
<keyword evidence="1" id="KW-0812">Transmembrane</keyword>
<name>A0ABY6F306_9GAMM</name>
<protein>
    <submittedName>
        <fullName evidence="2">Type 4a pilus biogenesis protein PilO</fullName>
    </submittedName>
</protein>
<evidence type="ECO:0000313" key="2">
    <source>
        <dbReference type="EMBL" id="UXZ04455.1"/>
    </source>
</evidence>
<evidence type="ECO:0000313" key="3">
    <source>
        <dbReference type="Proteomes" id="UP001063782"/>
    </source>
</evidence>
<dbReference type="PANTHER" id="PTHR39555">
    <property type="entry name" value="FIMBRIAL ASSEMBLY PROTEIN PILO-LIKE PROTEIN-RELATED"/>
    <property type="match status" value="1"/>
</dbReference>
<dbReference type="PANTHER" id="PTHR39555:SF1">
    <property type="entry name" value="TYPE IV PILUS INNER MEMBRANE COMPONENT PILO"/>
    <property type="match status" value="1"/>
</dbReference>
<dbReference type="Pfam" id="PF04350">
    <property type="entry name" value="PilO"/>
    <property type="match status" value="1"/>
</dbReference>